<dbReference type="Proteomes" id="UP000278475">
    <property type="component" value="Unassembled WGS sequence"/>
</dbReference>
<dbReference type="AlphaFoldDB" id="A0A497EK76"/>
<name>A0A497EK76_9CREN</name>
<sequence>MVVRVKVRLSRGSNVKELVVLVNSGAESEEPTVVVDRDVAEPLGFNLDELDVVEVELASGKTHSFISRDKARLELLSDEGRVLSAVDVYVVVDEMLNEPLITDSTIDALGIQVVSFKKGLWRHANDPPILIRESAKPLSPI</sequence>
<comment type="caution">
    <text evidence="1">The sequence shown here is derived from an EMBL/GenBank/DDBJ whole genome shotgun (WGS) entry which is preliminary data.</text>
</comment>
<accession>A0A497EK76</accession>
<organism evidence="1 2">
    <name type="scientific">Thermoproteota archaeon</name>
    <dbReference type="NCBI Taxonomy" id="2056631"/>
    <lineage>
        <taxon>Archaea</taxon>
        <taxon>Thermoproteota</taxon>
    </lineage>
</organism>
<evidence type="ECO:0000313" key="2">
    <source>
        <dbReference type="Proteomes" id="UP000278475"/>
    </source>
</evidence>
<dbReference type="EMBL" id="QMQV01000188">
    <property type="protein sequence ID" value="RLE46371.1"/>
    <property type="molecule type" value="Genomic_DNA"/>
</dbReference>
<evidence type="ECO:0000313" key="1">
    <source>
        <dbReference type="EMBL" id="RLE46371.1"/>
    </source>
</evidence>
<proteinExistence type="predicted"/>
<protein>
    <recommendedName>
        <fullName evidence="3">Clan AA aspartic protease</fullName>
    </recommendedName>
</protein>
<reference evidence="1 2" key="1">
    <citation type="submission" date="2018-06" db="EMBL/GenBank/DDBJ databases">
        <title>Extensive metabolic versatility and redundancy in microbially diverse, dynamic hydrothermal sediments.</title>
        <authorList>
            <person name="Dombrowski N."/>
            <person name="Teske A."/>
            <person name="Baker B.J."/>
        </authorList>
    </citation>
    <scope>NUCLEOTIDE SEQUENCE [LARGE SCALE GENOMIC DNA]</scope>
    <source>
        <strain evidence="1">B66_G16</strain>
    </source>
</reference>
<gene>
    <name evidence="1" type="ORF">DRJ31_10100</name>
</gene>
<evidence type="ECO:0008006" key="3">
    <source>
        <dbReference type="Google" id="ProtNLM"/>
    </source>
</evidence>